<keyword evidence="1" id="KW-0732">Signal</keyword>
<organism evidence="2 3">
    <name type="scientific">Galactobacter caseinivorans</name>
    <dbReference type="NCBI Taxonomy" id="2676123"/>
    <lineage>
        <taxon>Bacteria</taxon>
        <taxon>Bacillati</taxon>
        <taxon>Actinomycetota</taxon>
        <taxon>Actinomycetes</taxon>
        <taxon>Micrococcales</taxon>
        <taxon>Micrococcaceae</taxon>
        <taxon>Galactobacter</taxon>
    </lineage>
</organism>
<evidence type="ECO:0000313" key="3">
    <source>
        <dbReference type="Proteomes" id="UP000273119"/>
    </source>
</evidence>
<gene>
    <name evidence="2" type="ORF">DWQ67_10575</name>
</gene>
<dbReference type="InterPro" id="IPR007487">
    <property type="entry name" value="ABC_transpt-TYRBP-like"/>
</dbReference>
<feature type="signal peptide" evidence="1">
    <location>
        <begin position="1"/>
        <end position="24"/>
    </location>
</feature>
<dbReference type="InterPro" id="IPR028082">
    <property type="entry name" value="Peripla_BP_I"/>
</dbReference>
<evidence type="ECO:0000256" key="1">
    <source>
        <dbReference type="SAM" id="SignalP"/>
    </source>
</evidence>
<comment type="caution">
    <text evidence="2">The sequence shown here is derived from an EMBL/GenBank/DDBJ whole genome shotgun (WGS) entry which is preliminary data.</text>
</comment>
<dbReference type="PANTHER" id="PTHR35271">
    <property type="entry name" value="ABC TRANSPORTER, SUBSTRATE-BINDING LIPOPROTEIN-RELATED"/>
    <property type="match status" value="1"/>
</dbReference>
<proteinExistence type="predicted"/>
<dbReference type="AlphaFoldDB" id="A0A496PHE3"/>
<keyword evidence="3" id="KW-1185">Reference proteome</keyword>
<dbReference type="Proteomes" id="UP000273119">
    <property type="component" value="Unassembled WGS sequence"/>
</dbReference>
<dbReference type="EMBL" id="QQXL01000006">
    <property type="protein sequence ID" value="RKW69907.1"/>
    <property type="molecule type" value="Genomic_DNA"/>
</dbReference>
<dbReference type="RefSeq" id="WP_121485578.1">
    <property type="nucleotide sequence ID" value="NZ_QQXL01000006.1"/>
</dbReference>
<accession>A0A496PHE3</accession>
<feature type="chain" id="PRO_5039166824" evidence="1">
    <location>
        <begin position="25"/>
        <end position="332"/>
    </location>
</feature>
<dbReference type="Pfam" id="PF04392">
    <property type="entry name" value="ABC_sub_bind"/>
    <property type="match status" value="1"/>
</dbReference>
<dbReference type="Gene3D" id="3.40.50.2300">
    <property type="match status" value="2"/>
</dbReference>
<dbReference type="PROSITE" id="PS51257">
    <property type="entry name" value="PROKAR_LIPOPROTEIN"/>
    <property type="match status" value="1"/>
</dbReference>
<evidence type="ECO:0000313" key="2">
    <source>
        <dbReference type="EMBL" id="RKW69907.1"/>
    </source>
</evidence>
<dbReference type="SUPFAM" id="SSF53822">
    <property type="entry name" value="Periplasmic binding protein-like I"/>
    <property type="match status" value="1"/>
</dbReference>
<protein>
    <submittedName>
        <fullName evidence="2">Sugar ABC transporter substrate-binding protein</fullName>
    </submittedName>
</protein>
<dbReference type="CDD" id="cd06325">
    <property type="entry name" value="PBP1_ABC_unchar_transporter"/>
    <property type="match status" value="1"/>
</dbReference>
<sequence length="332" mass="33596">MKKITGLKVAAAAATLALSLSACGGGSSTGASSAGGDGAKKKIEILQFVTHAALDSTNKGFVKGLADNGFPADKVEITQQNAAGDAPNNTQMATKISQGKPDLVFAIATPSAQAVANAVKSTPVLFTAVTDPVGAKLVKSAEAPGANVTGTSDRNPVKEQLELLKKLKPDAKTVGIVYSSAEPNSAVQVQWAKDAAVGLGLTIEEKAISASSEVSQAASSLNVDAIYVPTDNAVVSGLASLVKVAESKKTLVLGAEAGTVKAGAVATVGINYEKLGEQTGAMAAKILKGEAKPADMPVETQSEYDVYVNEKAAKNIGLTIPADVLSSAVEKY</sequence>
<name>A0A496PHE3_9MICC</name>
<reference evidence="2 3" key="1">
    <citation type="submission" date="2018-07" db="EMBL/GenBank/DDBJ databases">
        <title>Arthrobacter sp. nov., isolated from raw cow's milk with high bacterial count.</title>
        <authorList>
            <person name="Hahne J."/>
            <person name="Isele D."/>
            <person name="Lipski A."/>
        </authorList>
    </citation>
    <scope>NUCLEOTIDE SEQUENCE [LARGE SCALE GENOMIC DNA]</scope>
    <source>
        <strain evidence="2 3">JZ R-183</strain>
    </source>
</reference>
<dbReference type="PANTHER" id="PTHR35271:SF1">
    <property type="entry name" value="ABC TRANSPORTER, SUBSTRATE-BINDING LIPOPROTEIN"/>
    <property type="match status" value="1"/>
</dbReference>